<dbReference type="AlphaFoldDB" id="A0A9P8RK14"/>
<name>A0A9P8RK14_9PEZI</name>
<keyword evidence="2" id="KW-1185">Reference proteome</keyword>
<dbReference type="EMBL" id="JAGPXC010000013">
    <property type="protein sequence ID" value="KAH6643269.1"/>
    <property type="molecule type" value="Genomic_DNA"/>
</dbReference>
<sequence length="228" mass="25870">MANPWIPHIASIAQSINSAGVPCILWGHCLLNLHGIPSIIGSIDFVIPDQSLMVSTKQLSQLSYLEPCTDQETCPCSSPEQYTPLPAFHMHLKDSDVTMALYLQSETFWFLPPLNKELVFPTKHKLPEYFLTASDQDLVIVPKSHVLLEAFMRLYARDSGTRIGAFAMPMIGYVEEYVDEDGYLDTDKLPMPLRGQYLKLREGTEPVRRWTRELRHSLGIQEDNSDCD</sequence>
<protein>
    <recommendedName>
        <fullName evidence="3">Thioredoxin reductase</fullName>
    </recommendedName>
</protein>
<dbReference type="InterPro" id="IPR043519">
    <property type="entry name" value="NT_sf"/>
</dbReference>
<evidence type="ECO:0000313" key="1">
    <source>
        <dbReference type="EMBL" id="KAH6643269.1"/>
    </source>
</evidence>
<dbReference type="SUPFAM" id="SSF81301">
    <property type="entry name" value="Nucleotidyltransferase"/>
    <property type="match status" value="1"/>
</dbReference>
<evidence type="ECO:0000313" key="2">
    <source>
        <dbReference type="Proteomes" id="UP000758603"/>
    </source>
</evidence>
<accession>A0A9P8RK14</accession>
<evidence type="ECO:0008006" key="3">
    <source>
        <dbReference type="Google" id="ProtNLM"/>
    </source>
</evidence>
<reference evidence="1" key="1">
    <citation type="journal article" date="2021" name="Nat. Commun.">
        <title>Genetic determinants of endophytism in the Arabidopsis root mycobiome.</title>
        <authorList>
            <person name="Mesny F."/>
            <person name="Miyauchi S."/>
            <person name="Thiergart T."/>
            <person name="Pickel B."/>
            <person name="Atanasova L."/>
            <person name="Karlsson M."/>
            <person name="Huettel B."/>
            <person name="Barry K.W."/>
            <person name="Haridas S."/>
            <person name="Chen C."/>
            <person name="Bauer D."/>
            <person name="Andreopoulos W."/>
            <person name="Pangilinan J."/>
            <person name="LaButti K."/>
            <person name="Riley R."/>
            <person name="Lipzen A."/>
            <person name="Clum A."/>
            <person name="Drula E."/>
            <person name="Henrissat B."/>
            <person name="Kohler A."/>
            <person name="Grigoriev I.V."/>
            <person name="Martin F.M."/>
            <person name="Hacquard S."/>
        </authorList>
    </citation>
    <scope>NUCLEOTIDE SEQUENCE</scope>
    <source>
        <strain evidence="1">MPI-SDFR-AT-0073</strain>
    </source>
</reference>
<organism evidence="1 2">
    <name type="scientific">Truncatella angustata</name>
    <dbReference type="NCBI Taxonomy" id="152316"/>
    <lineage>
        <taxon>Eukaryota</taxon>
        <taxon>Fungi</taxon>
        <taxon>Dikarya</taxon>
        <taxon>Ascomycota</taxon>
        <taxon>Pezizomycotina</taxon>
        <taxon>Sordariomycetes</taxon>
        <taxon>Xylariomycetidae</taxon>
        <taxon>Amphisphaeriales</taxon>
        <taxon>Sporocadaceae</taxon>
        <taxon>Truncatella</taxon>
    </lineage>
</organism>
<dbReference type="OrthoDB" id="4499271at2759"/>
<dbReference type="GeneID" id="70137574"/>
<dbReference type="Proteomes" id="UP000758603">
    <property type="component" value="Unassembled WGS sequence"/>
</dbReference>
<gene>
    <name evidence="1" type="ORF">BKA67DRAFT_670888</name>
</gene>
<comment type="caution">
    <text evidence="1">The sequence shown here is derived from an EMBL/GenBank/DDBJ whole genome shotgun (WGS) entry which is preliminary data.</text>
</comment>
<dbReference type="RefSeq" id="XP_045951199.1">
    <property type="nucleotide sequence ID" value="XM_046108683.1"/>
</dbReference>
<proteinExistence type="predicted"/>